<keyword evidence="4 7" id="KW-0732">Signal</keyword>
<name>A0AA89C0R3_PINIB</name>
<evidence type="ECO:0000313" key="8">
    <source>
        <dbReference type="EMBL" id="KAK3101551.1"/>
    </source>
</evidence>
<comment type="caution">
    <text evidence="8">The sequence shown here is derived from an EMBL/GenBank/DDBJ whole genome shotgun (WGS) entry which is preliminary data.</text>
</comment>
<protein>
    <recommendedName>
        <fullName evidence="10">Serine carboxypeptidase CPVL</fullName>
    </recommendedName>
</protein>
<dbReference type="GO" id="GO:0004185">
    <property type="term" value="F:serine-type carboxypeptidase activity"/>
    <property type="evidence" value="ECO:0007669"/>
    <property type="project" value="InterPro"/>
</dbReference>
<keyword evidence="9" id="KW-1185">Reference proteome</keyword>
<keyword evidence="2" id="KW-0121">Carboxypeptidase</keyword>
<keyword evidence="5" id="KW-0378">Hydrolase</keyword>
<proteinExistence type="inferred from homology"/>
<dbReference type="SUPFAM" id="SSF53474">
    <property type="entry name" value="alpha/beta-Hydrolases"/>
    <property type="match status" value="1"/>
</dbReference>
<evidence type="ECO:0000256" key="6">
    <source>
        <dbReference type="ARBA" id="ARBA00023180"/>
    </source>
</evidence>
<dbReference type="InterPro" id="IPR001563">
    <property type="entry name" value="Peptidase_S10"/>
</dbReference>
<dbReference type="FunFam" id="3.40.50.1820:FF:000096">
    <property type="entry name" value="Carboxypeptidase vitellogenic-like"/>
    <property type="match status" value="1"/>
</dbReference>
<evidence type="ECO:0000256" key="1">
    <source>
        <dbReference type="ARBA" id="ARBA00009431"/>
    </source>
</evidence>
<sequence>MSPLKILLCVSIIIGLCCVFEGSGNRALRRMFPDKYPPMLRNGVDPGEPVFLTPYIEKGQYDMAQKVSRVGQLAGTDLESYAGFITVNETNKSNMFFWFFPAQKDPDNAPVVLWLQGGPGGSSLFGLFVEHGPFTIDKDLNLSMKKITWNTKYSMLYIDNPVGTGFSFTGRDAGYARTEVDVARDLYSCLTQFFQAFHQFAKNDFYATGESYAGKYVPAISYKIHTENTGTPEPKVKINFKGMAIGDGLCDPQTMMGQYADFMYNIGMLDENDRDYFQDMANKAISYIQQKKFGDAFMIFDTLLNGDLTAYKPFFYNVTNTNNYYNFLLTEAPADFNYYGDYLAKPEVRAAIHVGNLTYNDGSVVEKHLMYDVMDTVKPWVAAIMDNYKVMMYSGQLDIIVAVPLTEAFLQTVPWNGLDKYKKAKRLIWKLNESDTDVAGYVKQVDSFYQVVVRSAGHILPYDQPERGYDMIQRFIENRAFHK</sequence>
<accession>A0AA89C0R3</accession>
<dbReference type="GO" id="GO:0006508">
    <property type="term" value="P:proteolysis"/>
    <property type="evidence" value="ECO:0007669"/>
    <property type="project" value="UniProtKB-KW"/>
</dbReference>
<evidence type="ECO:0008006" key="10">
    <source>
        <dbReference type="Google" id="ProtNLM"/>
    </source>
</evidence>
<evidence type="ECO:0000256" key="7">
    <source>
        <dbReference type="SAM" id="SignalP"/>
    </source>
</evidence>
<gene>
    <name evidence="8" type="ORF">FSP39_004400</name>
</gene>
<reference evidence="8" key="1">
    <citation type="submission" date="2019-08" db="EMBL/GenBank/DDBJ databases">
        <title>The improved chromosome-level genome for the pearl oyster Pinctada fucata martensii using PacBio sequencing and Hi-C.</title>
        <authorList>
            <person name="Zheng Z."/>
        </authorList>
    </citation>
    <scope>NUCLEOTIDE SEQUENCE</scope>
    <source>
        <strain evidence="8">ZZ-2019</strain>
        <tissue evidence="8">Adductor muscle</tissue>
    </source>
</reference>
<dbReference type="EMBL" id="VSWD01000005">
    <property type="protein sequence ID" value="KAK3101551.1"/>
    <property type="molecule type" value="Genomic_DNA"/>
</dbReference>
<dbReference type="PANTHER" id="PTHR11802:SF472">
    <property type="entry name" value="SERINE CARBOXYPEPTIDASE CPVL-RELATED"/>
    <property type="match status" value="1"/>
</dbReference>
<evidence type="ECO:0000256" key="4">
    <source>
        <dbReference type="ARBA" id="ARBA00022729"/>
    </source>
</evidence>
<evidence type="ECO:0000256" key="3">
    <source>
        <dbReference type="ARBA" id="ARBA00022670"/>
    </source>
</evidence>
<evidence type="ECO:0000313" key="9">
    <source>
        <dbReference type="Proteomes" id="UP001186944"/>
    </source>
</evidence>
<dbReference type="Pfam" id="PF00450">
    <property type="entry name" value="Peptidase_S10"/>
    <property type="match status" value="1"/>
</dbReference>
<comment type="similarity">
    <text evidence="1">Belongs to the peptidase S10 family.</text>
</comment>
<dbReference type="Gene3D" id="3.40.50.1820">
    <property type="entry name" value="alpha/beta hydrolase"/>
    <property type="match status" value="1"/>
</dbReference>
<feature type="chain" id="PRO_5041655912" description="Serine carboxypeptidase CPVL" evidence="7">
    <location>
        <begin position="20"/>
        <end position="483"/>
    </location>
</feature>
<dbReference type="PANTHER" id="PTHR11802">
    <property type="entry name" value="SERINE PROTEASE FAMILY S10 SERINE CARBOXYPEPTIDASE"/>
    <property type="match status" value="1"/>
</dbReference>
<dbReference type="InterPro" id="IPR029058">
    <property type="entry name" value="AB_hydrolase_fold"/>
</dbReference>
<dbReference type="AlphaFoldDB" id="A0AA89C0R3"/>
<keyword evidence="3" id="KW-0645">Protease</keyword>
<evidence type="ECO:0000256" key="5">
    <source>
        <dbReference type="ARBA" id="ARBA00022801"/>
    </source>
</evidence>
<dbReference type="PRINTS" id="PR00724">
    <property type="entry name" value="CRBOXYPTASEC"/>
</dbReference>
<keyword evidence="6" id="KW-0325">Glycoprotein</keyword>
<feature type="signal peptide" evidence="7">
    <location>
        <begin position="1"/>
        <end position="19"/>
    </location>
</feature>
<organism evidence="8 9">
    <name type="scientific">Pinctada imbricata</name>
    <name type="common">Atlantic pearl-oyster</name>
    <name type="synonym">Pinctada martensii</name>
    <dbReference type="NCBI Taxonomy" id="66713"/>
    <lineage>
        <taxon>Eukaryota</taxon>
        <taxon>Metazoa</taxon>
        <taxon>Spiralia</taxon>
        <taxon>Lophotrochozoa</taxon>
        <taxon>Mollusca</taxon>
        <taxon>Bivalvia</taxon>
        <taxon>Autobranchia</taxon>
        <taxon>Pteriomorphia</taxon>
        <taxon>Pterioida</taxon>
        <taxon>Pterioidea</taxon>
        <taxon>Pteriidae</taxon>
        <taxon>Pinctada</taxon>
    </lineage>
</organism>
<evidence type="ECO:0000256" key="2">
    <source>
        <dbReference type="ARBA" id="ARBA00022645"/>
    </source>
</evidence>
<dbReference type="Proteomes" id="UP001186944">
    <property type="component" value="Unassembled WGS sequence"/>
</dbReference>